<feature type="chain" id="PRO_5043534456" evidence="2">
    <location>
        <begin position="23"/>
        <end position="886"/>
    </location>
</feature>
<proteinExistence type="predicted"/>
<dbReference type="InterPro" id="IPR032534">
    <property type="entry name" value="EcxA_zinc-bd"/>
</dbReference>
<dbReference type="Pfam" id="PF16313">
    <property type="entry name" value="DUF4953"/>
    <property type="match status" value="1"/>
</dbReference>
<feature type="signal peptide" evidence="2">
    <location>
        <begin position="1"/>
        <end position="22"/>
    </location>
</feature>
<dbReference type="SUPFAM" id="SSF55486">
    <property type="entry name" value="Metalloproteases ('zincins'), catalytic domain"/>
    <property type="match status" value="1"/>
</dbReference>
<dbReference type="PANTHER" id="PTHR38478:SF1">
    <property type="entry name" value="ZINC DEPENDENT METALLOPROTEASE DOMAIN LIPOPROTEIN"/>
    <property type="match status" value="1"/>
</dbReference>
<dbReference type="RefSeq" id="WP_134849712.1">
    <property type="nucleotide sequence ID" value="NZ_CP197400.1"/>
</dbReference>
<keyword evidence="7" id="KW-1185">Reference proteome</keyword>
<evidence type="ECO:0000259" key="5">
    <source>
        <dbReference type="Pfam" id="PF17162"/>
    </source>
</evidence>
<dbReference type="Proteomes" id="UP000297225">
    <property type="component" value="Unassembled WGS sequence"/>
</dbReference>
<dbReference type="Gene3D" id="3.40.390.10">
    <property type="entry name" value="Collagenase (Catalytic Domain)"/>
    <property type="match status" value="1"/>
</dbReference>
<accession>A0A4Y8WNN9</accession>
<dbReference type="STRING" id="1122973.GCA_000379925_01560"/>
<feature type="domain" description="DUF5118" evidence="5">
    <location>
        <begin position="72"/>
        <end position="119"/>
    </location>
</feature>
<feature type="domain" description="EcxA zinc-binding" evidence="3">
    <location>
        <begin position="456"/>
        <end position="758"/>
    </location>
</feature>
<evidence type="ECO:0000259" key="4">
    <source>
        <dbReference type="Pfam" id="PF17148"/>
    </source>
</evidence>
<dbReference type="GO" id="GO:0008237">
    <property type="term" value="F:metallopeptidase activity"/>
    <property type="evidence" value="ECO:0007669"/>
    <property type="project" value="InterPro"/>
</dbReference>
<protein>
    <submittedName>
        <fullName evidence="6">DUF5117 domain-containing protein</fullName>
    </submittedName>
</protein>
<dbReference type="PANTHER" id="PTHR38478">
    <property type="entry name" value="PEPTIDASE M1A AND M12B"/>
    <property type="match status" value="1"/>
</dbReference>
<sequence length="886" mass="100736">MVKKWFIALLFVAISVAGSAQTASYYDTMKQFTKSANKKKSEKKTDADKKEEGEKDKDNEEEEKEEDNKVEAYSNLIKKAKVTRRGVMDLHIIEGQVYLELPLELLGREMLIGSTVTRTSDNGHSIVGSKPKDPLHVTFTLENDRVQMRRMSSLYLTDDQDVAEALKTGMSPAILSNMKVKAYNPDSTKVVIDVTDFFVSDNDLMTPFDTGGGLYSSLRLNKSFRRDLSYVKGIKAFEDNVSISSVLSYNSGLSTRKGITLTKDVPFTIEMTRSIIVLPEKTYRPRLADYRIGVFFSGREFISSDPNNGNRKFFVNRWDIQPKDSVAYLRGEKVEPVKPIVFYIDNTFPEWWKPYVKEGITQWNELFEEIGFKNVVQVRDFPTDDPTFDPDNLKYSCVRYAPISIQNAMGPSWMDPRSGEIIAASVYVYHDVIKLLGSWLFTQTSQADPSVRSYDIPREKLGDALRYVISHEVGHCLGLMHNMSASSTIPVDSLRSPSYTSKYGTTTSIMDYARFNYVAQPGDMERGVKLTPPRFGVYDKFAIEWTYKPIFEAKTPEEEAIITSKIITDAVAQNPMFRYGKQQFGGTVDPRAQSEDLGDNAVQATKYGIKNLKYILGNMHLWLADNDEDYRKVTNLYNSILRQYTLYISHVAGNIGGCYMNEVKSDDKMPKYAPISRAHQREAMRYLFEMCDDLAWLDEAPIRKRMSITGSVSNSFRNMIFFQMINSLIMTSKYEYLGDDPFTFEEGMGLLYDYVWNSKSGRNLTEGHMSLQEQYLNVMLQLGGLNKGGAGGSKALVDNSTYDTLLKNIGVEPAMASSFQFELENRPVSGFEWLPDNRFLTSSITPAHIYGYLVKLKKHLAQKKFFSSGNAKIHYKLLYDTLDKAL</sequence>
<dbReference type="OrthoDB" id="9776599at2"/>
<evidence type="ECO:0000256" key="1">
    <source>
        <dbReference type="SAM" id="MobiDB-lite"/>
    </source>
</evidence>
<feature type="region of interest" description="Disordered" evidence="1">
    <location>
        <begin position="35"/>
        <end position="70"/>
    </location>
</feature>
<keyword evidence="2" id="KW-0732">Signal</keyword>
<evidence type="ECO:0000313" key="6">
    <source>
        <dbReference type="EMBL" id="TFH94524.1"/>
    </source>
</evidence>
<dbReference type="EMBL" id="SPNC01000112">
    <property type="protein sequence ID" value="TFH94524.1"/>
    <property type="molecule type" value="Genomic_DNA"/>
</dbReference>
<evidence type="ECO:0000313" key="7">
    <source>
        <dbReference type="Proteomes" id="UP000297225"/>
    </source>
</evidence>
<dbReference type="Pfam" id="PF17162">
    <property type="entry name" value="DUF5118"/>
    <property type="match status" value="1"/>
</dbReference>
<evidence type="ECO:0000256" key="2">
    <source>
        <dbReference type="SAM" id="SignalP"/>
    </source>
</evidence>
<dbReference type="InterPro" id="IPR034032">
    <property type="entry name" value="Zn_MMP-like_bac"/>
</dbReference>
<dbReference type="CDD" id="cd04276">
    <property type="entry name" value="ZnMc_MMP_like_2"/>
    <property type="match status" value="1"/>
</dbReference>
<dbReference type="InterPro" id="IPR033428">
    <property type="entry name" value="DUF5118"/>
</dbReference>
<organism evidence="6 7">
    <name type="scientific">Porphyromonas levii</name>
    <dbReference type="NCBI Taxonomy" id="28114"/>
    <lineage>
        <taxon>Bacteria</taxon>
        <taxon>Pseudomonadati</taxon>
        <taxon>Bacteroidota</taxon>
        <taxon>Bacteroidia</taxon>
        <taxon>Bacteroidales</taxon>
        <taxon>Porphyromonadaceae</taxon>
        <taxon>Porphyromonas</taxon>
    </lineage>
</organism>
<reference evidence="6 7" key="1">
    <citation type="submission" date="2019-03" db="EMBL/GenBank/DDBJ databases">
        <title>Porphyromonas levii Isolated from the Uterus of Dairy Cows.</title>
        <authorList>
            <person name="Francis A.M."/>
        </authorList>
    </citation>
    <scope>NUCLEOTIDE SEQUENCE [LARGE SCALE GENOMIC DNA]</scope>
    <source>
        <strain evidence="6 7">AF5678</strain>
    </source>
</reference>
<gene>
    <name evidence="6" type="ORF">E4P47_07095</name>
</gene>
<dbReference type="Pfam" id="PF17148">
    <property type="entry name" value="DUF5117"/>
    <property type="match status" value="1"/>
</dbReference>
<dbReference type="AlphaFoldDB" id="A0A4Y8WNN9"/>
<dbReference type="InterPro" id="IPR033413">
    <property type="entry name" value="DUF5117"/>
</dbReference>
<feature type="domain" description="DUF5117" evidence="4">
    <location>
        <begin position="137"/>
        <end position="323"/>
    </location>
</feature>
<comment type="caution">
    <text evidence="6">The sequence shown here is derived from an EMBL/GenBank/DDBJ whole genome shotgun (WGS) entry which is preliminary data.</text>
</comment>
<dbReference type="InterPro" id="IPR024079">
    <property type="entry name" value="MetalloPept_cat_dom_sf"/>
</dbReference>
<feature type="compositionally biased region" description="Basic and acidic residues" evidence="1">
    <location>
        <begin position="43"/>
        <end position="58"/>
    </location>
</feature>
<name>A0A4Y8WNN9_9PORP</name>
<evidence type="ECO:0000259" key="3">
    <source>
        <dbReference type="Pfam" id="PF16313"/>
    </source>
</evidence>